<feature type="compositionally biased region" description="Basic and acidic residues" evidence="4">
    <location>
        <begin position="313"/>
        <end position="346"/>
    </location>
</feature>
<feature type="compositionally biased region" description="Polar residues" evidence="4">
    <location>
        <begin position="21"/>
        <end position="30"/>
    </location>
</feature>
<dbReference type="PANTHER" id="PTHR16830">
    <property type="entry name" value="SH2 CONTAINING ADAPTOR PRAM-1 RELATED"/>
    <property type="match status" value="1"/>
</dbReference>
<evidence type="ECO:0000313" key="6">
    <source>
        <dbReference type="Ensembl" id="ENSSTUP00000018639.1"/>
    </source>
</evidence>
<evidence type="ECO:0000256" key="1">
    <source>
        <dbReference type="ARBA" id="ARBA00022443"/>
    </source>
</evidence>
<accession>A0A673X3C1</accession>
<evidence type="ECO:0000313" key="7">
    <source>
        <dbReference type="Proteomes" id="UP000472277"/>
    </source>
</evidence>
<dbReference type="GeneTree" id="ENSGT00530000063460"/>
<dbReference type="GO" id="GO:0005886">
    <property type="term" value="C:plasma membrane"/>
    <property type="evidence" value="ECO:0007669"/>
    <property type="project" value="InterPro"/>
</dbReference>
<dbReference type="InParanoid" id="A0A673X3C1"/>
<dbReference type="PANTHER" id="PTHR16830:SF12">
    <property type="entry name" value="PDZ DOMAIN-CONTAINING PROTEIN"/>
    <property type="match status" value="1"/>
</dbReference>
<dbReference type="Proteomes" id="UP000472277">
    <property type="component" value="Chromosome 17"/>
</dbReference>
<dbReference type="Gene3D" id="2.30.30.40">
    <property type="entry name" value="SH3 Domains"/>
    <property type="match status" value="2"/>
</dbReference>
<evidence type="ECO:0000256" key="3">
    <source>
        <dbReference type="PROSITE-ProRule" id="PRU00192"/>
    </source>
</evidence>
<dbReference type="FunFam" id="2.30.30.40:FF:000307">
    <property type="entry name" value="Predicted protein"/>
    <property type="match status" value="1"/>
</dbReference>
<dbReference type="OMA" id="MMVDPNC"/>
<evidence type="ECO:0000259" key="5">
    <source>
        <dbReference type="PROSITE" id="PS50002"/>
    </source>
</evidence>
<dbReference type="GO" id="GO:0007229">
    <property type="term" value="P:integrin-mediated signaling pathway"/>
    <property type="evidence" value="ECO:0007669"/>
    <property type="project" value="InterPro"/>
</dbReference>
<gene>
    <name evidence="6" type="primary">si:ch73-40i7.2</name>
</gene>
<dbReference type="GO" id="GO:0072659">
    <property type="term" value="P:protein localization to plasma membrane"/>
    <property type="evidence" value="ECO:0007669"/>
    <property type="project" value="TreeGrafter"/>
</dbReference>
<dbReference type="GO" id="GO:0050852">
    <property type="term" value="P:T cell receptor signaling pathway"/>
    <property type="evidence" value="ECO:0007669"/>
    <property type="project" value="TreeGrafter"/>
</dbReference>
<dbReference type="InterPro" id="IPR001452">
    <property type="entry name" value="SH3_domain"/>
</dbReference>
<dbReference type="Pfam" id="PF14603">
    <property type="entry name" value="hSH3"/>
    <property type="match status" value="2"/>
</dbReference>
<name>A0A673X3C1_SALTR</name>
<evidence type="ECO:0000256" key="2">
    <source>
        <dbReference type="ARBA" id="ARBA00022553"/>
    </source>
</evidence>
<keyword evidence="2" id="KW-0597">Phosphoprotein</keyword>
<protein>
    <submittedName>
        <fullName evidence="6">FYN-binding protein 1-like</fullName>
    </submittedName>
</protein>
<dbReference type="PROSITE" id="PS50002">
    <property type="entry name" value="SH3"/>
    <property type="match status" value="1"/>
</dbReference>
<reference evidence="6" key="1">
    <citation type="submission" date="2025-08" db="UniProtKB">
        <authorList>
            <consortium name="Ensembl"/>
        </authorList>
    </citation>
    <scope>IDENTIFICATION</scope>
</reference>
<feature type="region of interest" description="Disordered" evidence="4">
    <location>
        <begin position="94"/>
        <end position="127"/>
    </location>
</feature>
<reference evidence="6" key="2">
    <citation type="submission" date="2025-09" db="UniProtKB">
        <authorList>
            <consortium name="Ensembl"/>
        </authorList>
    </citation>
    <scope>IDENTIFICATION</scope>
</reference>
<proteinExistence type="predicted"/>
<evidence type="ECO:0000256" key="4">
    <source>
        <dbReference type="SAM" id="MobiDB-lite"/>
    </source>
</evidence>
<dbReference type="SUPFAM" id="SSF50044">
    <property type="entry name" value="SH3-domain"/>
    <property type="match status" value="2"/>
</dbReference>
<feature type="region of interest" description="Disordered" evidence="4">
    <location>
        <begin position="15"/>
        <end position="41"/>
    </location>
</feature>
<organism evidence="6 7">
    <name type="scientific">Salmo trutta</name>
    <name type="common">Brown trout</name>
    <dbReference type="NCBI Taxonomy" id="8032"/>
    <lineage>
        <taxon>Eukaryota</taxon>
        <taxon>Metazoa</taxon>
        <taxon>Chordata</taxon>
        <taxon>Craniata</taxon>
        <taxon>Vertebrata</taxon>
        <taxon>Euteleostomi</taxon>
        <taxon>Actinopterygii</taxon>
        <taxon>Neopterygii</taxon>
        <taxon>Teleostei</taxon>
        <taxon>Protacanthopterygii</taxon>
        <taxon>Salmoniformes</taxon>
        <taxon>Salmonidae</taxon>
        <taxon>Salmoninae</taxon>
        <taxon>Salmo</taxon>
    </lineage>
</organism>
<dbReference type="OrthoDB" id="8889279at2759"/>
<dbReference type="InterPro" id="IPR029294">
    <property type="entry name" value="hSH3"/>
</dbReference>
<feature type="compositionally biased region" description="Polar residues" evidence="4">
    <location>
        <begin position="293"/>
        <end position="302"/>
    </location>
</feature>
<dbReference type="Ensembl" id="ENSSTUT00000019610.1">
    <property type="protein sequence ID" value="ENSSTUP00000018639.1"/>
    <property type="gene ID" value="ENSSTUG00000008352.1"/>
</dbReference>
<dbReference type="InterPro" id="IPR036028">
    <property type="entry name" value="SH3-like_dom_sf"/>
</dbReference>
<feature type="region of interest" description="Disordered" evidence="4">
    <location>
        <begin position="148"/>
        <end position="346"/>
    </location>
</feature>
<dbReference type="InterPro" id="IPR043443">
    <property type="entry name" value="FYB1/2-like"/>
</dbReference>
<dbReference type="AlphaFoldDB" id="A0A673X3C1"/>
<feature type="domain" description="SH3" evidence="5">
    <location>
        <begin position="368"/>
        <end position="429"/>
    </location>
</feature>
<sequence>MGESVDVRALRARFHAKADMASSQDSTSPKSPLPGFGRGGQLLADAGVTANGGVRHKLMPMVPTPLLSGSSSTPDLQRLPPRPVRAELEGISTIPKPHGVFPRPPPSHRPHGATKELPRPLAPPSDTDRLEKVRVTGERLQNMMLTHKGVPTAPSKPAPPSLPSQRSLTEVTPLRRTLPSEGPRPIKPRRPPHVNLQAHQRNTRAPHLAGHPGHPGLRKTEGGSSKSLPGIVSLSGPSRLPTKPSSLPRQCIPVHSEDDQGEYDDIGLGLDVKPLPPPPNPKHPGSWDKSDSWNENSSSQIDKGSDESEVYDMIDKGNQEEVKTTSSDKNKQKELRRQKEQERKEQKEILERENKYRKKFKLGTGDIEVIHMARVRHDWQGGKQDLTVRQGDSVEILRVKNNPGGMWLARTQTGTYGYIINTCVDVDYEEVKRKLKLSRAPDPSLPPPPPPPPVSFEDNDIYYDVDSSDNMNSSMTQEEDDYDDVQGMNNDFPLPPPEISLHPKMSKKLEKDEQEFRKKFKFEGPIKVLHCMMVDASIKKAGGKDLAVVQGEILEIIQLTSDKKALCRNEQGKYGYVPRGVLLQAEGEDVYDDVDHINDIYDNDNVYDHTIH</sequence>
<keyword evidence="7" id="KW-1185">Reference proteome</keyword>
<keyword evidence="1 3" id="KW-0728">SH3 domain</keyword>